<dbReference type="CDD" id="cd00383">
    <property type="entry name" value="trans_reg_C"/>
    <property type="match status" value="1"/>
</dbReference>
<accession>A0ABZ2C143</accession>
<organism evidence="4 5">
    <name type="scientific">Candidatus Bealeia paramacronuclearis</name>
    <dbReference type="NCBI Taxonomy" id="1921001"/>
    <lineage>
        <taxon>Bacteria</taxon>
        <taxon>Pseudomonadati</taxon>
        <taxon>Pseudomonadota</taxon>
        <taxon>Alphaproteobacteria</taxon>
        <taxon>Holosporales</taxon>
        <taxon>Holosporaceae</taxon>
        <taxon>Candidatus Bealeia</taxon>
    </lineage>
</organism>
<keyword evidence="1 2" id="KW-0238">DNA-binding</keyword>
<feature type="domain" description="OmpR/PhoB-type" evidence="3">
    <location>
        <begin position="75"/>
        <end position="175"/>
    </location>
</feature>
<keyword evidence="5" id="KW-1185">Reference proteome</keyword>
<evidence type="ECO:0000256" key="1">
    <source>
        <dbReference type="ARBA" id="ARBA00023125"/>
    </source>
</evidence>
<dbReference type="Proteomes" id="UP001330434">
    <property type="component" value="Chromosome"/>
</dbReference>
<protein>
    <submittedName>
        <fullName evidence="4">Response regulator transcription factor</fullName>
    </submittedName>
</protein>
<proteinExistence type="predicted"/>
<evidence type="ECO:0000313" key="5">
    <source>
        <dbReference type="Proteomes" id="UP001330434"/>
    </source>
</evidence>
<sequence length="175" mass="20246">MKLFLDIHDTLLLESFKEVMTQIETYSLVQTEDEAEIILTDQGKDYSNPKICVVDTSAPLNFDLLLQSIQKKMTASLVTFSHFLYNPRLRHLHNEVSQKLTLLTEKEGALLLYFLKYKGEEVSRETLIKDVWGYKEGVDSHTLETHIYRLRQKIEEDPKSPEILITTPGGYTLQP</sequence>
<dbReference type="InterPro" id="IPR036388">
    <property type="entry name" value="WH-like_DNA-bd_sf"/>
</dbReference>
<reference evidence="4 5" key="1">
    <citation type="journal article" date="2024" name="Environ. Microbiol.">
        <title>Novel evolutionary insights on the interactions of the Holosporales (Alphaproteobacteria) with eukaryotic hosts from comparative genomics.</title>
        <authorList>
            <person name="Giovannini M."/>
            <person name="Petroni G."/>
            <person name="Castelli M."/>
        </authorList>
    </citation>
    <scope>NUCLEOTIDE SEQUENCE [LARGE SCALE GENOMIC DNA]</scope>
    <source>
        <strain evidence="4 5">US_Bl 15I1</strain>
    </source>
</reference>
<evidence type="ECO:0000259" key="3">
    <source>
        <dbReference type="PROSITE" id="PS51755"/>
    </source>
</evidence>
<dbReference type="PROSITE" id="PS51755">
    <property type="entry name" value="OMPR_PHOB"/>
    <property type="match status" value="1"/>
</dbReference>
<dbReference type="Pfam" id="PF00486">
    <property type="entry name" value="Trans_reg_C"/>
    <property type="match status" value="1"/>
</dbReference>
<evidence type="ECO:0000256" key="2">
    <source>
        <dbReference type="PROSITE-ProRule" id="PRU01091"/>
    </source>
</evidence>
<dbReference type="RefSeq" id="WP_331256552.1">
    <property type="nucleotide sequence ID" value="NZ_CP133270.1"/>
</dbReference>
<dbReference type="SUPFAM" id="SSF46894">
    <property type="entry name" value="C-terminal effector domain of the bipartite response regulators"/>
    <property type="match status" value="1"/>
</dbReference>
<dbReference type="InterPro" id="IPR016032">
    <property type="entry name" value="Sig_transdc_resp-reg_C-effctor"/>
</dbReference>
<name>A0ABZ2C143_9PROT</name>
<dbReference type="EMBL" id="CP133270">
    <property type="protein sequence ID" value="WVX65992.1"/>
    <property type="molecule type" value="Genomic_DNA"/>
</dbReference>
<dbReference type="Gene3D" id="1.10.10.10">
    <property type="entry name" value="Winged helix-like DNA-binding domain superfamily/Winged helix DNA-binding domain"/>
    <property type="match status" value="1"/>
</dbReference>
<gene>
    <name evidence="4" type="ORF">Bealeia1_00162</name>
</gene>
<dbReference type="SMART" id="SM00862">
    <property type="entry name" value="Trans_reg_C"/>
    <property type="match status" value="1"/>
</dbReference>
<feature type="DNA-binding region" description="OmpR/PhoB-type" evidence="2">
    <location>
        <begin position="75"/>
        <end position="175"/>
    </location>
</feature>
<dbReference type="InterPro" id="IPR001867">
    <property type="entry name" value="OmpR/PhoB-type_DNA-bd"/>
</dbReference>
<evidence type="ECO:0000313" key="4">
    <source>
        <dbReference type="EMBL" id="WVX65992.1"/>
    </source>
</evidence>